<keyword evidence="1" id="KW-0969">Cilium</keyword>
<sequence length="73" mass="8430">MIQLTRLNNQQFTLNALLIEQMEELPDTTITLTSGKKIVVKESEQVIIRKVENFYKRIGLLSIQTLPENKEKG</sequence>
<protein>
    <submittedName>
        <fullName evidence="1">Flagellar protein FlbD</fullName>
    </submittedName>
</protein>
<dbReference type="Proteomes" id="UP001230005">
    <property type="component" value="Unassembled WGS sequence"/>
</dbReference>
<keyword evidence="1" id="KW-0966">Cell projection</keyword>
<keyword evidence="2" id="KW-1185">Reference proteome</keyword>
<dbReference type="Pfam" id="PF06289">
    <property type="entry name" value="FlbD"/>
    <property type="match status" value="1"/>
</dbReference>
<proteinExistence type="predicted"/>
<keyword evidence="1" id="KW-0282">Flagellum</keyword>
<evidence type="ECO:0000313" key="2">
    <source>
        <dbReference type="Proteomes" id="UP001230005"/>
    </source>
</evidence>
<evidence type="ECO:0000313" key="1">
    <source>
        <dbReference type="EMBL" id="MDQ0253706.1"/>
    </source>
</evidence>
<dbReference type="PANTHER" id="PTHR39185">
    <property type="entry name" value="SWARMING MOTILITY PROTEIN SWRD"/>
    <property type="match status" value="1"/>
</dbReference>
<dbReference type="RefSeq" id="WP_307322710.1">
    <property type="nucleotide sequence ID" value="NZ_JAUSUG010000003.1"/>
</dbReference>
<gene>
    <name evidence="1" type="ORF">J2S74_001078</name>
</gene>
<dbReference type="PANTHER" id="PTHR39185:SF1">
    <property type="entry name" value="SWARMING MOTILITY PROTEIN SWRD"/>
    <property type="match status" value="1"/>
</dbReference>
<comment type="caution">
    <text evidence="1">The sequence shown here is derived from an EMBL/GenBank/DDBJ whole genome shotgun (WGS) entry which is preliminary data.</text>
</comment>
<dbReference type="EMBL" id="JAUSUG010000003">
    <property type="protein sequence ID" value="MDQ0253706.1"/>
    <property type="molecule type" value="Genomic_DNA"/>
</dbReference>
<organism evidence="1 2">
    <name type="scientific">Evansella vedderi</name>
    <dbReference type="NCBI Taxonomy" id="38282"/>
    <lineage>
        <taxon>Bacteria</taxon>
        <taxon>Bacillati</taxon>
        <taxon>Bacillota</taxon>
        <taxon>Bacilli</taxon>
        <taxon>Bacillales</taxon>
        <taxon>Bacillaceae</taxon>
        <taxon>Evansella</taxon>
    </lineage>
</organism>
<accession>A0ABT9ZSI9</accession>
<reference evidence="1 2" key="1">
    <citation type="submission" date="2023-07" db="EMBL/GenBank/DDBJ databases">
        <title>Genomic Encyclopedia of Type Strains, Phase IV (KMG-IV): sequencing the most valuable type-strain genomes for metagenomic binning, comparative biology and taxonomic classification.</title>
        <authorList>
            <person name="Goeker M."/>
        </authorList>
    </citation>
    <scope>NUCLEOTIDE SEQUENCE [LARGE SCALE GENOMIC DNA]</scope>
    <source>
        <strain evidence="1 2">DSM 9768</strain>
    </source>
</reference>
<name>A0ABT9ZSI9_9BACI</name>
<dbReference type="InterPro" id="IPR009384">
    <property type="entry name" value="SwrD-like"/>
</dbReference>